<dbReference type="Pfam" id="PF18111">
    <property type="entry name" value="RPGR1_C"/>
    <property type="match status" value="1"/>
</dbReference>
<evidence type="ECO:0000313" key="3">
    <source>
        <dbReference type="EMBL" id="CAK9259035.1"/>
    </source>
</evidence>
<organism evidence="3 4">
    <name type="scientific">Sphagnum jensenii</name>
    <dbReference type="NCBI Taxonomy" id="128206"/>
    <lineage>
        <taxon>Eukaryota</taxon>
        <taxon>Viridiplantae</taxon>
        <taxon>Streptophyta</taxon>
        <taxon>Embryophyta</taxon>
        <taxon>Bryophyta</taxon>
        <taxon>Sphagnophytina</taxon>
        <taxon>Sphagnopsida</taxon>
        <taxon>Sphagnales</taxon>
        <taxon>Sphagnaceae</taxon>
        <taxon>Sphagnum</taxon>
    </lineage>
</organism>
<dbReference type="EMBL" id="OZ020107">
    <property type="protein sequence ID" value="CAK9259035.1"/>
    <property type="molecule type" value="Genomic_DNA"/>
</dbReference>
<accession>A0ABP0W137</accession>
<evidence type="ECO:0000259" key="2">
    <source>
        <dbReference type="Pfam" id="PF18111"/>
    </source>
</evidence>
<dbReference type="InterPro" id="IPR035892">
    <property type="entry name" value="C2_domain_sf"/>
</dbReference>
<dbReference type="InterPro" id="IPR041091">
    <property type="entry name" value="RPGRIP1_C"/>
</dbReference>
<name>A0ABP0W137_9BRYO</name>
<protein>
    <recommendedName>
        <fullName evidence="2">RPGRIP1 C-terminal domain-containing protein</fullName>
    </recommendedName>
</protein>
<proteinExistence type="predicted"/>
<sequence length="151" mass="16681">MQADLDAAIATTNSFSLQVEELEAFKTKPTRNGNQQGLPEGDSPFKSSNPSGMRKMPWQGCSAQNRQHAYTSKSQVRLRSFDQCINVGLCQVNLWESLQGPGDEANDMLQTELVVMELGADQGPIGKLHIIVEGIKMLHQILSNLDCLQHK</sequence>
<gene>
    <name evidence="3" type="ORF">CSSPJE1EN1_LOCUS4513</name>
</gene>
<feature type="domain" description="RPGRIP1 C-terminal" evidence="2">
    <location>
        <begin position="82"/>
        <end position="143"/>
    </location>
</feature>
<feature type="region of interest" description="Disordered" evidence="1">
    <location>
        <begin position="25"/>
        <end position="61"/>
    </location>
</feature>
<reference evidence="3" key="1">
    <citation type="submission" date="2024-02" db="EMBL/GenBank/DDBJ databases">
        <authorList>
            <consortium name="ELIXIR-Norway"/>
            <consortium name="Elixir Norway"/>
        </authorList>
    </citation>
    <scope>NUCLEOTIDE SEQUENCE</scope>
</reference>
<evidence type="ECO:0000256" key="1">
    <source>
        <dbReference type="SAM" id="MobiDB-lite"/>
    </source>
</evidence>
<evidence type="ECO:0000313" key="4">
    <source>
        <dbReference type="Proteomes" id="UP001497444"/>
    </source>
</evidence>
<dbReference type="Proteomes" id="UP001497444">
    <property type="component" value="Chromosome 12"/>
</dbReference>
<keyword evidence="4" id="KW-1185">Reference proteome</keyword>
<dbReference type="Gene3D" id="2.60.40.150">
    <property type="entry name" value="C2 domain"/>
    <property type="match status" value="1"/>
</dbReference>